<sequence length="263" mass="30782">MRRIFEQKQSRIIVLCIVMILFLVPGQVVRAETSLSELQSSTYLYLQMIKEGRMDAAEAILAKVERLTLDEEIAKIRNGPYDLNMLIQETRYTLEDEEATREERYNRALTVALYVDAHENQVDPLWDVWRGHIIELIDQTLSTEKPVSNHSLQKIYQLYESILPAMHTSLEKNDMMEVEVQQYALLKQLAERPNENRAQVLLELANVLENIQPQEKKGLTEEPEFIWLMWTVGGLIVITLIYVGWRKYRGESEQEVKSRERDS</sequence>
<dbReference type="AlphaFoldDB" id="A0A6I4ZY54"/>
<evidence type="ECO:0000313" key="3">
    <source>
        <dbReference type="Proteomes" id="UP000468638"/>
    </source>
</evidence>
<dbReference type="InterPro" id="IPR014231">
    <property type="entry name" value="Spore_YpjB"/>
</dbReference>
<keyword evidence="1" id="KW-0812">Transmembrane</keyword>
<feature type="transmembrane region" description="Helical" evidence="1">
    <location>
        <begin position="225"/>
        <end position="245"/>
    </location>
</feature>
<organism evidence="2 3">
    <name type="scientific">Pontibacillus yanchengensis</name>
    <dbReference type="NCBI Taxonomy" id="462910"/>
    <lineage>
        <taxon>Bacteria</taxon>
        <taxon>Bacillati</taxon>
        <taxon>Bacillota</taxon>
        <taxon>Bacilli</taxon>
        <taxon>Bacillales</taxon>
        <taxon>Bacillaceae</taxon>
        <taxon>Pontibacillus</taxon>
    </lineage>
</organism>
<evidence type="ECO:0000313" key="2">
    <source>
        <dbReference type="EMBL" id="MYL32762.1"/>
    </source>
</evidence>
<keyword evidence="1" id="KW-0472">Membrane</keyword>
<proteinExistence type="predicted"/>
<evidence type="ECO:0008006" key="4">
    <source>
        <dbReference type="Google" id="ProtNLM"/>
    </source>
</evidence>
<dbReference type="OrthoDB" id="2988195at2"/>
<reference evidence="2 3" key="1">
    <citation type="submission" date="2019-11" db="EMBL/GenBank/DDBJ databases">
        <title>Genome sequences of 17 halophilic strains isolated from different environments.</title>
        <authorList>
            <person name="Furrow R.E."/>
        </authorList>
    </citation>
    <scope>NUCLEOTIDE SEQUENCE [LARGE SCALE GENOMIC DNA]</scope>
    <source>
        <strain evidence="2 3">22514_16_FS</strain>
    </source>
</reference>
<keyword evidence="1" id="KW-1133">Transmembrane helix</keyword>
<dbReference type="EMBL" id="WMEQ01000002">
    <property type="protein sequence ID" value="MYL32762.1"/>
    <property type="molecule type" value="Genomic_DNA"/>
</dbReference>
<accession>A0A6I4ZY54</accession>
<dbReference type="RefSeq" id="WP_160849931.1">
    <property type="nucleotide sequence ID" value="NZ_WMEQ01000002.1"/>
</dbReference>
<evidence type="ECO:0000256" key="1">
    <source>
        <dbReference type="SAM" id="Phobius"/>
    </source>
</evidence>
<protein>
    <recommendedName>
        <fullName evidence="4">Sporulation protein YpjB</fullName>
    </recommendedName>
</protein>
<dbReference type="Proteomes" id="UP000468638">
    <property type="component" value="Unassembled WGS sequence"/>
</dbReference>
<name>A0A6I4ZY54_9BACI</name>
<comment type="caution">
    <text evidence="2">The sequence shown here is derived from an EMBL/GenBank/DDBJ whole genome shotgun (WGS) entry which is preliminary data.</text>
</comment>
<gene>
    <name evidence="2" type="ORF">GLW05_04035</name>
</gene>
<dbReference type="Pfam" id="PF09577">
    <property type="entry name" value="Spore_YpjB"/>
    <property type="match status" value="1"/>
</dbReference>